<evidence type="ECO:0000313" key="8">
    <source>
        <dbReference type="Proteomes" id="UP001213504"/>
    </source>
</evidence>
<dbReference type="Gene3D" id="3.50.50.60">
    <property type="entry name" value="FAD/NAD(P)-binding domain"/>
    <property type="match status" value="1"/>
</dbReference>
<evidence type="ECO:0000256" key="4">
    <source>
        <dbReference type="ARBA" id="ARBA00023002"/>
    </source>
</evidence>
<sequence length="410" mass="43384">MPGYRGRRNSTTSDEEVRAVTRIHRAEHATTERVEVDCLVIGGGIVGLAVARAFARRGRDVVVLEATDSVGAQTTSRSSEVIHAGIYYPEGSLKAELCVRGREQLTRFCDEHGVSWARPGKLIVATDGTQSERLDVLLRHGLANGVSDLRRIGVDELRDREPAVEGVAALFSPSTGIVDVDGVVRALVRDLEAHGGAIALRSRVIGGQIDAYGVTVHTSDGESASARTLVNCAGIGAWEVARALAGFSGPIPQRFLAKGNYFGLSGVRAPFRHLVYPIPADGGLGVHYTMDLAGEARFGPDVEWLTPSHDETIAGEELDYAVDEARADAFERAIRTYWPHLPANALVPAYAGIRPKVAGPGAGAGDFVIQGPRSHGIAGLVNLFGIESPGITSSLAIADHVVGLVTPPTT</sequence>
<evidence type="ECO:0000256" key="1">
    <source>
        <dbReference type="ARBA" id="ARBA00001974"/>
    </source>
</evidence>
<feature type="domain" description="FAD dependent oxidoreductase" evidence="6">
    <location>
        <begin position="37"/>
        <end position="402"/>
    </location>
</feature>
<comment type="similarity">
    <text evidence="5">Belongs to the L2HGDH family.</text>
</comment>
<dbReference type="GO" id="GO:0047545">
    <property type="term" value="F:(S)-2-hydroxyglutarate dehydrogenase activity"/>
    <property type="evidence" value="ECO:0007669"/>
    <property type="project" value="TreeGrafter"/>
</dbReference>
<keyword evidence="4" id="KW-0560">Oxidoreductase</keyword>
<evidence type="ECO:0000256" key="2">
    <source>
        <dbReference type="ARBA" id="ARBA00022630"/>
    </source>
</evidence>
<evidence type="ECO:0000256" key="5">
    <source>
        <dbReference type="ARBA" id="ARBA00037941"/>
    </source>
</evidence>
<dbReference type="InterPro" id="IPR036188">
    <property type="entry name" value="FAD/NAD-bd_sf"/>
</dbReference>
<name>A0AAX3TEW9_9ACTN</name>
<proteinExistence type="inferred from homology"/>
<dbReference type="PANTHER" id="PTHR43104:SF4">
    <property type="entry name" value="L-2-HYDROXYGLUTARATE DEHYDROGENASE, MITOCHONDRIAL"/>
    <property type="match status" value="1"/>
</dbReference>
<dbReference type="SUPFAM" id="SSF51905">
    <property type="entry name" value="FAD/NAD(P)-binding domain"/>
    <property type="match status" value="1"/>
</dbReference>
<dbReference type="Gene3D" id="3.30.9.10">
    <property type="entry name" value="D-Amino Acid Oxidase, subunit A, domain 2"/>
    <property type="match status" value="1"/>
</dbReference>
<dbReference type="PANTHER" id="PTHR43104">
    <property type="entry name" value="L-2-HYDROXYGLUTARATE DEHYDROGENASE, MITOCHONDRIAL"/>
    <property type="match status" value="1"/>
</dbReference>
<accession>A0AAX3TEW9</accession>
<keyword evidence="2" id="KW-0285">Flavoprotein</keyword>
<evidence type="ECO:0000313" key="7">
    <source>
        <dbReference type="EMBL" id="WFP27097.1"/>
    </source>
</evidence>
<protein>
    <submittedName>
        <fullName evidence="7">NAD(P)/FAD-dependent oxidoreductase</fullName>
    </submittedName>
</protein>
<evidence type="ECO:0000256" key="3">
    <source>
        <dbReference type="ARBA" id="ARBA00022827"/>
    </source>
</evidence>
<dbReference type="RefSeq" id="WP_165630079.1">
    <property type="nucleotide sequence ID" value="NZ_CP121270.1"/>
</dbReference>
<gene>
    <name evidence="7" type="ORF">P9A14_11755</name>
</gene>
<organism evidence="7 8">
    <name type="scientific">Gordonia hongkongensis</name>
    <dbReference type="NCBI Taxonomy" id="1701090"/>
    <lineage>
        <taxon>Bacteria</taxon>
        <taxon>Bacillati</taxon>
        <taxon>Actinomycetota</taxon>
        <taxon>Actinomycetes</taxon>
        <taxon>Mycobacteriales</taxon>
        <taxon>Gordoniaceae</taxon>
        <taxon>Gordonia</taxon>
    </lineage>
</organism>
<dbReference type="Pfam" id="PF01266">
    <property type="entry name" value="DAO"/>
    <property type="match status" value="1"/>
</dbReference>
<dbReference type="AlphaFoldDB" id="A0AAX3TEW9"/>
<dbReference type="Proteomes" id="UP001213504">
    <property type="component" value="Chromosome"/>
</dbReference>
<reference evidence="7" key="1">
    <citation type="submission" date="2023-04" db="EMBL/GenBank/DDBJ databases">
        <title>Complete genome sequence of a phthalic acid esters degrading bacterial strain.</title>
        <authorList>
            <person name="Weng L."/>
            <person name="Jia Y."/>
            <person name="Ren L."/>
        </authorList>
    </citation>
    <scope>NUCLEOTIDE SEQUENCE</scope>
    <source>
        <strain evidence="7">RL-LY01</strain>
    </source>
</reference>
<keyword evidence="3" id="KW-0274">FAD</keyword>
<comment type="cofactor">
    <cofactor evidence="1">
        <name>FAD</name>
        <dbReference type="ChEBI" id="CHEBI:57692"/>
    </cofactor>
</comment>
<dbReference type="InterPro" id="IPR006076">
    <property type="entry name" value="FAD-dep_OxRdtase"/>
</dbReference>
<evidence type="ECO:0000259" key="6">
    <source>
        <dbReference type="Pfam" id="PF01266"/>
    </source>
</evidence>
<dbReference type="EMBL" id="CP121270">
    <property type="protein sequence ID" value="WFP27097.1"/>
    <property type="molecule type" value="Genomic_DNA"/>
</dbReference>